<reference evidence="4 5" key="1">
    <citation type="submission" date="2024-09" db="EMBL/GenBank/DDBJ databases">
        <authorList>
            <person name="Sun Q."/>
            <person name="Mori K."/>
        </authorList>
    </citation>
    <scope>NUCLEOTIDE SEQUENCE [LARGE SCALE GENOMIC DNA]</scope>
    <source>
        <strain evidence="4 5">TBRC 2205</strain>
    </source>
</reference>
<proteinExistence type="predicted"/>
<dbReference type="InterPro" id="IPR017850">
    <property type="entry name" value="Alkaline_phosphatase_core_sf"/>
</dbReference>
<evidence type="ECO:0000256" key="3">
    <source>
        <dbReference type="SAM" id="SignalP"/>
    </source>
</evidence>
<dbReference type="Pfam" id="PF04185">
    <property type="entry name" value="Phosphoesterase"/>
    <property type="match status" value="1"/>
</dbReference>
<dbReference type="PANTHER" id="PTHR31956:SF8">
    <property type="entry name" value="ACID PHOSPHATASE PHOA (AFU_ORTHOLOGUE AFUA_1G03570)"/>
    <property type="match status" value="1"/>
</dbReference>
<name>A0ABV6P3B4_9ACTN</name>
<gene>
    <name evidence="4" type="ORF">ACFFHU_25760</name>
</gene>
<protein>
    <submittedName>
        <fullName evidence="4">Alkaline phosphatase family protein</fullName>
    </submittedName>
</protein>
<sequence length="342" mass="37255">MKTKLLAGLAAGVAVVLGVALGASQASFAHPAHRDKDAHHMDHVFVIMMENHSREQILDPNNAGTPHLRALASTYGSAMNYYGVTQPSQPNYIAVTSGSTWGSAANNNNQGPFLDHTNIVDQFEDNHVSWKAYMESAPYPGYLGGRYMDPNGSGAYAPGHNPFVLYPSIVNNPSRLNKVVPLTYLDADIAANKVPEFVWITPNLCHDMHMGPGCDTLDETQLEQLGDNFVDQQVKKIMSSPAWTGNSTIFITYDEGPGGEYCCDSLPVTAGDLSKNPEVHGGGNVPMIVVSRQGARGYTNTVKYNHYSLLRTIEENWKLGYLGFASDSRQVKSLTPYLSKNS</sequence>
<evidence type="ECO:0000313" key="4">
    <source>
        <dbReference type="EMBL" id="MFC0567530.1"/>
    </source>
</evidence>
<dbReference type="PANTHER" id="PTHR31956">
    <property type="entry name" value="NON-SPECIFIC PHOSPHOLIPASE C4-RELATED"/>
    <property type="match status" value="1"/>
</dbReference>
<keyword evidence="5" id="KW-1185">Reference proteome</keyword>
<comment type="caution">
    <text evidence="4">The sequence shown here is derived from an EMBL/GenBank/DDBJ whole genome shotgun (WGS) entry which is preliminary data.</text>
</comment>
<dbReference type="EMBL" id="JBHLUE010000026">
    <property type="protein sequence ID" value="MFC0567530.1"/>
    <property type="molecule type" value="Genomic_DNA"/>
</dbReference>
<dbReference type="Proteomes" id="UP001589894">
    <property type="component" value="Unassembled WGS sequence"/>
</dbReference>
<feature type="signal peptide" evidence="3">
    <location>
        <begin position="1"/>
        <end position="29"/>
    </location>
</feature>
<organism evidence="4 5">
    <name type="scientific">Plantactinospora siamensis</name>
    <dbReference type="NCBI Taxonomy" id="555372"/>
    <lineage>
        <taxon>Bacteria</taxon>
        <taxon>Bacillati</taxon>
        <taxon>Actinomycetota</taxon>
        <taxon>Actinomycetes</taxon>
        <taxon>Micromonosporales</taxon>
        <taxon>Micromonosporaceae</taxon>
        <taxon>Plantactinospora</taxon>
    </lineage>
</organism>
<evidence type="ECO:0000256" key="1">
    <source>
        <dbReference type="ARBA" id="ARBA00022801"/>
    </source>
</evidence>
<keyword evidence="3" id="KW-0732">Signal</keyword>
<keyword evidence="1" id="KW-0378">Hydrolase</keyword>
<keyword evidence="2" id="KW-0843">Virulence</keyword>
<dbReference type="InterPro" id="IPR007312">
    <property type="entry name" value="Phosphoesterase"/>
</dbReference>
<evidence type="ECO:0000256" key="2">
    <source>
        <dbReference type="ARBA" id="ARBA00023026"/>
    </source>
</evidence>
<dbReference type="RefSeq" id="WP_377342835.1">
    <property type="nucleotide sequence ID" value="NZ_JBHLUE010000026.1"/>
</dbReference>
<feature type="chain" id="PRO_5046398032" evidence="3">
    <location>
        <begin position="30"/>
        <end position="342"/>
    </location>
</feature>
<accession>A0ABV6P3B4</accession>
<dbReference type="Gene3D" id="3.40.720.10">
    <property type="entry name" value="Alkaline Phosphatase, subunit A"/>
    <property type="match status" value="1"/>
</dbReference>
<evidence type="ECO:0000313" key="5">
    <source>
        <dbReference type="Proteomes" id="UP001589894"/>
    </source>
</evidence>